<dbReference type="PANTHER" id="PTHR30137:SF6">
    <property type="entry name" value="LUCIFERASE-LIKE MONOOXYGENASE"/>
    <property type="match status" value="1"/>
</dbReference>
<sequence>MSTPSLSLLDLVPTYQTQRPGESLAGSVELAQLAERFGFKRVWYAEHHNFRAIASAAPAIIIAHVAAHTSTIRVGSGGVMLPNHVPYMIAEQFGTLAELYPSRIDLGVGRAPGTDGKTLAQALRRPPEAAGNFESDVTQLRAFLSDTSPIPGIQAFPGAGTNVPIYILGSSLYGAGVAARLGLPFGFASHFAPAALHHAIAHYREHFVPSTSAPDPYVIATVNVIAAPDSETARHRHQQVVRQWIRIMNPAAAQLDDAQIDAIISSGMVQPLMDMLRYTAVGNPQEVRDYLQKFAADTSADELMLCLRAVKHQDAKESLMLIGS</sequence>
<accession>A0A0G3GZU9</accession>
<dbReference type="PANTHER" id="PTHR30137">
    <property type="entry name" value="LUCIFERASE-LIKE MONOOXYGENASE"/>
    <property type="match status" value="1"/>
</dbReference>
<keyword evidence="4" id="KW-1185">Reference proteome</keyword>
<protein>
    <submittedName>
        <fullName evidence="3">Luciferase family oxidoreductase, group 1</fullName>
    </submittedName>
</protein>
<evidence type="ECO:0000259" key="2">
    <source>
        <dbReference type="Pfam" id="PF00296"/>
    </source>
</evidence>
<organism evidence="3 4">
    <name type="scientific">Corynebacterium mustelae</name>
    <dbReference type="NCBI Taxonomy" id="571915"/>
    <lineage>
        <taxon>Bacteria</taxon>
        <taxon>Bacillati</taxon>
        <taxon>Actinomycetota</taxon>
        <taxon>Actinomycetes</taxon>
        <taxon>Mycobacteriales</taxon>
        <taxon>Corynebacteriaceae</taxon>
        <taxon>Corynebacterium</taxon>
    </lineage>
</organism>
<dbReference type="Gene3D" id="3.20.20.30">
    <property type="entry name" value="Luciferase-like domain"/>
    <property type="match status" value="1"/>
</dbReference>
<dbReference type="InterPro" id="IPR019949">
    <property type="entry name" value="CmoO-like"/>
</dbReference>
<name>A0A0G3GZU9_9CORY</name>
<dbReference type="STRING" id="571915.CMUST_11700"/>
<dbReference type="KEGG" id="cmv:CMUST_11700"/>
<dbReference type="GO" id="GO:0005829">
    <property type="term" value="C:cytosol"/>
    <property type="evidence" value="ECO:0007669"/>
    <property type="project" value="TreeGrafter"/>
</dbReference>
<gene>
    <name evidence="3" type="ORF">CMUST_11700</name>
</gene>
<dbReference type="PATRIC" id="fig|571915.4.peg.2498"/>
<dbReference type="EMBL" id="CP011542">
    <property type="protein sequence ID" value="AKK06651.1"/>
    <property type="molecule type" value="Genomic_DNA"/>
</dbReference>
<reference evidence="4" key="2">
    <citation type="submission" date="2015-05" db="EMBL/GenBank/DDBJ databases">
        <title>Complete genome sequence of Corynebacterium mustelae DSM 45274, isolated from various tissues of a male ferret with lethal sepsis.</title>
        <authorList>
            <person name="Ruckert C."/>
            <person name="Albersmeier A."/>
            <person name="Winkler A."/>
            <person name="Tauch A."/>
        </authorList>
    </citation>
    <scope>NUCLEOTIDE SEQUENCE [LARGE SCALE GENOMIC DNA]</scope>
    <source>
        <strain evidence="4">DSM 45274</strain>
    </source>
</reference>
<dbReference type="AlphaFoldDB" id="A0A0G3GZU9"/>
<dbReference type="GO" id="GO:0016705">
    <property type="term" value="F:oxidoreductase activity, acting on paired donors, with incorporation or reduction of molecular oxygen"/>
    <property type="evidence" value="ECO:0007669"/>
    <property type="project" value="InterPro"/>
</dbReference>
<comment type="similarity">
    <text evidence="1">To bacterial alkanal monooxygenase alpha and beta chains.</text>
</comment>
<dbReference type="Pfam" id="PF00296">
    <property type="entry name" value="Bac_luciferase"/>
    <property type="match status" value="1"/>
</dbReference>
<evidence type="ECO:0000313" key="4">
    <source>
        <dbReference type="Proteomes" id="UP000035199"/>
    </source>
</evidence>
<evidence type="ECO:0000313" key="3">
    <source>
        <dbReference type="EMBL" id="AKK06651.1"/>
    </source>
</evidence>
<reference evidence="3 4" key="1">
    <citation type="journal article" date="2015" name="Genome Announc.">
        <title>Complete Genome Sequence of the Type Strain Corynebacterium mustelae DSM 45274, Isolated from Various Tissues of a Male Ferret with Lethal Sepsis.</title>
        <authorList>
            <person name="Ruckert C."/>
            <person name="Eimer J."/>
            <person name="Winkler A."/>
            <person name="Tauch A."/>
        </authorList>
    </citation>
    <scope>NUCLEOTIDE SEQUENCE [LARGE SCALE GENOMIC DNA]</scope>
    <source>
        <strain evidence="3 4">DSM 45274</strain>
    </source>
</reference>
<dbReference type="SUPFAM" id="SSF51679">
    <property type="entry name" value="Bacterial luciferase-like"/>
    <property type="match status" value="1"/>
</dbReference>
<dbReference type="InterPro" id="IPR011251">
    <property type="entry name" value="Luciferase-like_dom"/>
</dbReference>
<dbReference type="InterPro" id="IPR050766">
    <property type="entry name" value="Bact_Lucif_Oxidored"/>
</dbReference>
<dbReference type="RefSeq" id="WP_047262637.1">
    <property type="nucleotide sequence ID" value="NZ_CP011542.1"/>
</dbReference>
<dbReference type="OrthoDB" id="9780518at2"/>
<feature type="domain" description="Luciferase-like" evidence="2">
    <location>
        <begin position="19"/>
        <end position="295"/>
    </location>
</feature>
<evidence type="ECO:0000256" key="1">
    <source>
        <dbReference type="ARBA" id="ARBA00007789"/>
    </source>
</evidence>
<dbReference type="Proteomes" id="UP000035199">
    <property type="component" value="Chromosome"/>
</dbReference>
<dbReference type="InterPro" id="IPR036661">
    <property type="entry name" value="Luciferase-like_sf"/>
</dbReference>
<dbReference type="NCBIfam" id="TIGR03558">
    <property type="entry name" value="oxido_grp_1"/>
    <property type="match status" value="1"/>
</dbReference>
<proteinExistence type="predicted"/>